<evidence type="ECO:0000256" key="4">
    <source>
        <dbReference type="ARBA" id="ARBA00022840"/>
    </source>
</evidence>
<comment type="caution">
    <text evidence="10">The sequence shown here is derived from an EMBL/GenBank/DDBJ whole genome shotgun (WGS) entry which is preliminary data.</text>
</comment>
<dbReference type="InterPro" id="IPR011527">
    <property type="entry name" value="ABC1_TM_dom"/>
</dbReference>
<dbReference type="Gene3D" id="3.40.50.300">
    <property type="entry name" value="P-loop containing nucleotide triphosphate hydrolases"/>
    <property type="match status" value="1"/>
</dbReference>
<dbReference type="InterPro" id="IPR003439">
    <property type="entry name" value="ABC_transporter-like_ATP-bd"/>
</dbReference>
<dbReference type="PROSITE" id="PS00211">
    <property type="entry name" value="ABC_TRANSPORTER_1"/>
    <property type="match status" value="1"/>
</dbReference>
<dbReference type="SMART" id="SM00382">
    <property type="entry name" value="AAA"/>
    <property type="match status" value="1"/>
</dbReference>
<gene>
    <name evidence="10" type="ORF">IAD50_08875</name>
</gene>
<dbReference type="Gene3D" id="1.20.1560.10">
    <property type="entry name" value="ABC transporter type 1, transmembrane domain"/>
    <property type="match status" value="1"/>
</dbReference>
<evidence type="ECO:0000259" key="8">
    <source>
        <dbReference type="PROSITE" id="PS50893"/>
    </source>
</evidence>
<evidence type="ECO:0000256" key="7">
    <source>
        <dbReference type="SAM" id="Phobius"/>
    </source>
</evidence>
<dbReference type="Pfam" id="PF00664">
    <property type="entry name" value="ABC_membrane"/>
    <property type="match status" value="1"/>
</dbReference>
<sequence length="444" mass="49630">VLGVFLQLIGVSVILILYDWKLLLIFLLPMPIAIIPTKIFWNYTRKIYSRQWSASSKCGTILHDIFSGIRVVKAFGTEEKETKRYDAAAARERDISVKNETMYALLSPFIRISLMIGNFLVLYYTGSKILNGAMTIGEASMLSSYIAMVYAPIDWLVSIPNALTRVFTSIVRIFDIVDEKTEVADAANPVDVSLRGEIEFDHVSFSYDHITDVLKDINLKIQPGEMIGLVGKSGVGKSTLINLVMRLYDVTEGSIRIDGIDIRDISQHSLRSQIGVVLQETILFSGSVYDNLLYAKADATREEIIDAAKIAGAHEFIIKLPDGYNTVIGERGHTLSGGERQRLAIARALLRNPKILILDEATASLDTEIEKQIQDSLQMLTSDRTTIAIAHRLSTLRNATRIVVLDKKGVAEVGSHEELLKQKGIYYDLVMAQRQMSKMSRNRQ</sequence>
<evidence type="ECO:0000313" key="10">
    <source>
        <dbReference type="EMBL" id="HIU30390.1"/>
    </source>
</evidence>
<dbReference type="PROSITE" id="PS50893">
    <property type="entry name" value="ABC_TRANSPORTER_2"/>
    <property type="match status" value="1"/>
</dbReference>
<dbReference type="SUPFAM" id="SSF90123">
    <property type="entry name" value="ABC transporter transmembrane region"/>
    <property type="match status" value="1"/>
</dbReference>
<keyword evidence="4 10" id="KW-0067">ATP-binding</keyword>
<keyword evidence="3" id="KW-0547">Nucleotide-binding</keyword>
<organism evidence="10 11">
    <name type="scientific">Candidatus Egerieisoma faecipullorum</name>
    <dbReference type="NCBI Taxonomy" id="2840963"/>
    <lineage>
        <taxon>Bacteria</taxon>
        <taxon>Bacillati</taxon>
        <taxon>Bacillota</taxon>
        <taxon>Clostridia</taxon>
        <taxon>Eubacteriales</taxon>
        <taxon>Clostridiaceae</taxon>
        <taxon>Clostridiaceae incertae sedis</taxon>
        <taxon>Candidatus Egerieisoma</taxon>
    </lineage>
</organism>
<keyword evidence="2 7" id="KW-0812">Transmembrane</keyword>
<reference evidence="10" key="2">
    <citation type="journal article" date="2021" name="PeerJ">
        <title>Extensive microbial diversity within the chicken gut microbiome revealed by metagenomics and culture.</title>
        <authorList>
            <person name="Gilroy R."/>
            <person name="Ravi A."/>
            <person name="Getino M."/>
            <person name="Pursley I."/>
            <person name="Horton D.L."/>
            <person name="Alikhan N.F."/>
            <person name="Baker D."/>
            <person name="Gharbi K."/>
            <person name="Hall N."/>
            <person name="Watson M."/>
            <person name="Adriaenssens E.M."/>
            <person name="Foster-Nyarko E."/>
            <person name="Jarju S."/>
            <person name="Secka A."/>
            <person name="Antonio M."/>
            <person name="Oren A."/>
            <person name="Chaudhuri R.R."/>
            <person name="La Ragione R."/>
            <person name="Hildebrand F."/>
            <person name="Pallen M.J."/>
        </authorList>
    </citation>
    <scope>NUCLEOTIDE SEQUENCE</scope>
    <source>
        <strain evidence="10">CHK195-4489</strain>
    </source>
</reference>
<dbReference type="InterPro" id="IPR036640">
    <property type="entry name" value="ABC1_TM_sf"/>
</dbReference>
<name>A0A9D1IB86_9CLOT</name>
<evidence type="ECO:0000313" key="11">
    <source>
        <dbReference type="Proteomes" id="UP000824089"/>
    </source>
</evidence>
<dbReference type="GO" id="GO:0005886">
    <property type="term" value="C:plasma membrane"/>
    <property type="evidence" value="ECO:0007669"/>
    <property type="project" value="UniProtKB-SubCell"/>
</dbReference>
<dbReference type="InterPro" id="IPR027417">
    <property type="entry name" value="P-loop_NTPase"/>
</dbReference>
<protein>
    <submittedName>
        <fullName evidence="10">ABC transporter ATP-binding protein</fullName>
    </submittedName>
</protein>
<dbReference type="GO" id="GO:0016887">
    <property type="term" value="F:ATP hydrolysis activity"/>
    <property type="evidence" value="ECO:0007669"/>
    <property type="project" value="InterPro"/>
</dbReference>
<feature type="non-terminal residue" evidence="10">
    <location>
        <position position="1"/>
    </location>
</feature>
<feature type="transmembrane region" description="Helical" evidence="7">
    <location>
        <begin position="20"/>
        <end position="41"/>
    </location>
</feature>
<dbReference type="InterPro" id="IPR039421">
    <property type="entry name" value="Type_1_exporter"/>
</dbReference>
<evidence type="ECO:0000256" key="1">
    <source>
        <dbReference type="ARBA" id="ARBA00004651"/>
    </source>
</evidence>
<dbReference type="SUPFAM" id="SSF52540">
    <property type="entry name" value="P-loop containing nucleoside triphosphate hydrolases"/>
    <property type="match status" value="1"/>
</dbReference>
<reference evidence="10" key="1">
    <citation type="submission" date="2020-10" db="EMBL/GenBank/DDBJ databases">
        <authorList>
            <person name="Gilroy R."/>
        </authorList>
    </citation>
    <scope>NUCLEOTIDE SEQUENCE</scope>
    <source>
        <strain evidence="10">CHK195-4489</strain>
    </source>
</reference>
<dbReference type="EMBL" id="DVMM01000196">
    <property type="protein sequence ID" value="HIU30390.1"/>
    <property type="molecule type" value="Genomic_DNA"/>
</dbReference>
<dbReference type="PROSITE" id="PS50929">
    <property type="entry name" value="ABC_TM1F"/>
    <property type="match status" value="1"/>
</dbReference>
<evidence type="ECO:0000256" key="5">
    <source>
        <dbReference type="ARBA" id="ARBA00022989"/>
    </source>
</evidence>
<feature type="transmembrane region" description="Helical" evidence="7">
    <location>
        <begin position="103"/>
        <end position="124"/>
    </location>
</feature>
<dbReference type="InterPro" id="IPR017871">
    <property type="entry name" value="ABC_transporter-like_CS"/>
</dbReference>
<proteinExistence type="predicted"/>
<dbReference type="GO" id="GO:0005524">
    <property type="term" value="F:ATP binding"/>
    <property type="evidence" value="ECO:0007669"/>
    <property type="project" value="UniProtKB-KW"/>
</dbReference>
<dbReference type="FunFam" id="3.40.50.300:FF:000218">
    <property type="entry name" value="Multidrug ABC transporter ATP-binding protein"/>
    <property type="match status" value="1"/>
</dbReference>
<feature type="domain" description="ABC transporter" evidence="8">
    <location>
        <begin position="198"/>
        <end position="432"/>
    </location>
</feature>
<feature type="domain" description="ABC transmembrane type-1" evidence="9">
    <location>
        <begin position="1"/>
        <end position="165"/>
    </location>
</feature>
<comment type="subcellular location">
    <subcellularLocation>
        <location evidence="1">Cell membrane</location>
        <topology evidence="1">Multi-pass membrane protein</topology>
    </subcellularLocation>
</comment>
<evidence type="ECO:0000256" key="6">
    <source>
        <dbReference type="ARBA" id="ARBA00023136"/>
    </source>
</evidence>
<dbReference type="PANTHER" id="PTHR43394">
    <property type="entry name" value="ATP-DEPENDENT PERMEASE MDL1, MITOCHONDRIAL"/>
    <property type="match status" value="1"/>
</dbReference>
<keyword evidence="6 7" id="KW-0472">Membrane</keyword>
<dbReference type="Pfam" id="PF00005">
    <property type="entry name" value="ABC_tran"/>
    <property type="match status" value="1"/>
</dbReference>
<keyword evidence="5 7" id="KW-1133">Transmembrane helix</keyword>
<evidence type="ECO:0000256" key="3">
    <source>
        <dbReference type="ARBA" id="ARBA00022741"/>
    </source>
</evidence>
<accession>A0A9D1IB86</accession>
<evidence type="ECO:0000259" key="9">
    <source>
        <dbReference type="PROSITE" id="PS50929"/>
    </source>
</evidence>
<dbReference type="PANTHER" id="PTHR43394:SF1">
    <property type="entry name" value="ATP-BINDING CASSETTE SUB-FAMILY B MEMBER 10, MITOCHONDRIAL"/>
    <property type="match status" value="1"/>
</dbReference>
<dbReference type="Proteomes" id="UP000824089">
    <property type="component" value="Unassembled WGS sequence"/>
</dbReference>
<evidence type="ECO:0000256" key="2">
    <source>
        <dbReference type="ARBA" id="ARBA00022692"/>
    </source>
</evidence>
<dbReference type="InterPro" id="IPR003593">
    <property type="entry name" value="AAA+_ATPase"/>
</dbReference>
<dbReference type="GO" id="GO:0015421">
    <property type="term" value="F:ABC-type oligopeptide transporter activity"/>
    <property type="evidence" value="ECO:0007669"/>
    <property type="project" value="TreeGrafter"/>
</dbReference>
<dbReference type="AlphaFoldDB" id="A0A9D1IB86"/>